<dbReference type="Proteomes" id="UP001169027">
    <property type="component" value="Unassembled WGS sequence"/>
</dbReference>
<evidence type="ECO:0000256" key="4">
    <source>
        <dbReference type="ARBA" id="ARBA00022475"/>
    </source>
</evidence>
<accession>A0ABT8S1E6</accession>
<evidence type="ECO:0000256" key="1">
    <source>
        <dbReference type="ARBA" id="ARBA00001970"/>
    </source>
</evidence>
<keyword evidence="10" id="KW-0408">Iron</keyword>
<keyword evidence="8" id="KW-0249">Electron transport</keyword>
<dbReference type="Pfam" id="PF01292">
    <property type="entry name" value="Ni_hydr_CYTB"/>
    <property type="match status" value="1"/>
</dbReference>
<dbReference type="RefSeq" id="WP_301807297.1">
    <property type="nucleotide sequence ID" value="NZ_JAUJZH010000005.1"/>
</dbReference>
<feature type="transmembrane region" description="Helical" evidence="13">
    <location>
        <begin position="21"/>
        <end position="38"/>
    </location>
</feature>
<evidence type="ECO:0000256" key="10">
    <source>
        <dbReference type="ARBA" id="ARBA00023004"/>
    </source>
</evidence>
<feature type="transmembrane region" description="Helical" evidence="13">
    <location>
        <begin position="50"/>
        <end position="69"/>
    </location>
</feature>
<comment type="cofactor">
    <cofactor evidence="1">
        <name>heme b</name>
        <dbReference type="ChEBI" id="CHEBI:60344"/>
    </cofactor>
</comment>
<comment type="similarity">
    <text evidence="12">Belongs to the cytochrome b561 family.</text>
</comment>
<dbReference type="EMBL" id="JAUKVY010000005">
    <property type="protein sequence ID" value="MDO1532530.1"/>
    <property type="molecule type" value="Genomic_DNA"/>
</dbReference>
<protein>
    <submittedName>
        <fullName evidence="15">Cytochrome b</fullName>
    </submittedName>
</protein>
<evidence type="ECO:0000256" key="6">
    <source>
        <dbReference type="ARBA" id="ARBA00022692"/>
    </source>
</evidence>
<evidence type="ECO:0000259" key="14">
    <source>
        <dbReference type="Pfam" id="PF01292"/>
    </source>
</evidence>
<sequence>MARPRSSPALAWSAAAKSFHWGVAALILLQFVLGWLAASWRLSPTKLDLFVWHKSIGMLILALVVLRLLNRLATRAPALPPGMPAWERAAAHASHALLYVLMLALPLSGWIVSAAAGVPFRIFWRLPLPAIVASDEHTAELAAAVHFALGIALVALLVLHIAAALRHHFAKRDDVLTRMLPARTPRT</sequence>
<feature type="domain" description="Cytochrome b561 bacterial/Ni-hydrogenase" evidence="14">
    <location>
        <begin position="12"/>
        <end position="181"/>
    </location>
</feature>
<keyword evidence="16" id="KW-1185">Reference proteome</keyword>
<evidence type="ECO:0000256" key="13">
    <source>
        <dbReference type="SAM" id="Phobius"/>
    </source>
</evidence>
<comment type="subcellular location">
    <subcellularLocation>
        <location evidence="2">Cell membrane</location>
        <topology evidence="2">Multi-pass membrane protein</topology>
    </subcellularLocation>
</comment>
<gene>
    <name evidence="15" type="ORF">Q2T77_09545</name>
</gene>
<keyword evidence="6 13" id="KW-0812">Transmembrane</keyword>
<feature type="transmembrane region" description="Helical" evidence="13">
    <location>
        <begin position="144"/>
        <end position="165"/>
    </location>
</feature>
<proteinExistence type="inferred from homology"/>
<dbReference type="SUPFAM" id="SSF81342">
    <property type="entry name" value="Transmembrane di-heme cytochromes"/>
    <property type="match status" value="1"/>
</dbReference>
<evidence type="ECO:0000256" key="9">
    <source>
        <dbReference type="ARBA" id="ARBA00022989"/>
    </source>
</evidence>
<organism evidence="15 16">
    <name type="scientific">Variovorax ginsengisoli</name>
    <dbReference type="NCBI Taxonomy" id="363844"/>
    <lineage>
        <taxon>Bacteria</taxon>
        <taxon>Pseudomonadati</taxon>
        <taxon>Pseudomonadota</taxon>
        <taxon>Betaproteobacteria</taxon>
        <taxon>Burkholderiales</taxon>
        <taxon>Comamonadaceae</taxon>
        <taxon>Variovorax</taxon>
    </lineage>
</organism>
<evidence type="ECO:0000313" key="16">
    <source>
        <dbReference type="Proteomes" id="UP001169027"/>
    </source>
</evidence>
<evidence type="ECO:0000256" key="12">
    <source>
        <dbReference type="ARBA" id="ARBA00037975"/>
    </source>
</evidence>
<name>A0ABT8S1E6_9BURK</name>
<dbReference type="InterPro" id="IPR016174">
    <property type="entry name" value="Di-haem_cyt_TM"/>
</dbReference>
<evidence type="ECO:0000256" key="5">
    <source>
        <dbReference type="ARBA" id="ARBA00022617"/>
    </source>
</evidence>
<comment type="caution">
    <text evidence="15">The sequence shown here is derived from an EMBL/GenBank/DDBJ whole genome shotgun (WGS) entry which is preliminary data.</text>
</comment>
<evidence type="ECO:0000256" key="2">
    <source>
        <dbReference type="ARBA" id="ARBA00004651"/>
    </source>
</evidence>
<keyword evidence="11 13" id="KW-0472">Membrane</keyword>
<keyword evidence="9 13" id="KW-1133">Transmembrane helix</keyword>
<dbReference type="InterPro" id="IPR052168">
    <property type="entry name" value="Cytochrome_b561_oxidase"/>
</dbReference>
<evidence type="ECO:0000256" key="11">
    <source>
        <dbReference type="ARBA" id="ARBA00023136"/>
    </source>
</evidence>
<evidence type="ECO:0000256" key="3">
    <source>
        <dbReference type="ARBA" id="ARBA00022448"/>
    </source>
</evidence>
<dbReference type="InterPro" id="IPR011577">
    <property type="entry name" value="Cyt_b561_bac/Ni-Hgenase"/>
</dbReference>
<keyword evidence="7" id="KW-0479">Metal-binding</keyword>
<keyword evidence="4" id="KW-1003">Cell membrane</keyword>
<evidence type="ECO:0000256" key="7">
    <source>
        <dbReference type="ARBA" id="ARBA00022723"/>
    </source>
</evidence>
<evidence type="ECO:0000313" key="15">
    <source>
        <dbReference type="EMBL" id="MDO1532530.1"/>
    </source>
</evidence>
<dbReference type="PANTHER" id="PTHR30529:SF1">
    <property type="entry name" value="CYTOCHROME B561 HOMOLOG 2"/>
    <property type="match status" value="1"/>
</dbReference>
<evidence type="ECO:0000256" key="8">
    <source>
        <dbReference type="ARBA" id="ARBA00022982"/>
    </source>
</evidence>
<dbReference type="PANTHER" id="PTHR30529">
    <property type="entry name" value="CYTOCHROME B561"/>
    <property type="match status" value="1"/>
</dbReference>
<reference evidence="15" key="1">
    <citation type="submission" date="2023-06" db="EMBL/GenBank/DDBJ databases">
        <authorList>
            <person name="Jiang Y."/>
            <person name="Liu Q."/>
        </authorList>
    </citation>
    <scope>NUCLEOTIDE SEQUENCE</scope>
    <source>
        <strain evidence="15">CGMCC 1.12090</strain>
    </source>
</reference>
<keyword evidence="3" id="KW-0813">Transport</keyword>
<keyword evidence="5" id="KW-0349">Heme</keyword>
<feature type="transmembrane region" description="Helical" evidence="13">
    <location>
        <begin position="96"/>
        <end position="124"/>
    </location>
</feature>